<name>U6JBE2_ECHGR</name>
<dbReference type="EMBL" id="LK028583">
    <property type="protein sequence ID" value="CDS21333.1"/>
    <property type="molecule type" value="Genomic_DNA"/>
</dbReference>
<protein>
    <submittedName>
        <fullName evidence="1 5">Expressed conserved protein</fullName>
    </submittedName>
</protein>
<evidence type="ECO:0000313" key="3">
    <source>
        <dbReference type="Proteomes" id="UP000019149"/>
    </source>
</evidence>
<dbReference type="RefSeq" id="XP_024346172.1">
    <property type="nucleotide sequence ID" value="XM_024499409.1"/>
</dbReference>
<sequence length="77" mass="9189">MALIYVHFEYREASQTEPIQEIVNRYLDEKKLLLERPQSVAEYQPLTRILVSVDSEYVDKFIDEINQFEFIAVKKHA</sequence>
<dbReference type="KEGG" id="egl:EGR_10160"/>
<reference evidence="2 3" key="1">
    <citation type="journal article" date="2013" name="Nat. Genet.">
        <title>The genome of the hydatid tapeworm Echinococcus granulosus.</title>
        <authorList>
            <person name="Zheng H."/>
            <person name="Zhang W."/>
            <person name="Zhang L."/>
            <person name="Zhang Z."/>
            <person name="Li J."/>
            <person name="Lu G."/>
            <person name="Zhu Y."/>
            <person name="Wang Y."/>
            <person name="Huang Y."/>
            <person name="Liu J."/>
            <person name="Kang H."/>
            <person name="Chen J."/>
            <person name="Wang L."/>
            <person name="Chen A."/>
            <person name="Yu S."/>
            <person name="Gao Z."/>
            <person name="Jin L."/>
            <person name="Gu W."/>
            <person name="Wang Z."/>
            <person name="Zhao L."/>
            <person name="Shi B."/>
            <person name="Wen H."/>
            <person name="Lin R."/>
            <person name="Jones M.K."/>
            <person name="Brejova B."/>
            <person name="Vinar T."/>
            <person name="Zhao G."/>
            <person name="McManus D.P."/>
            <person name="Chen Z."/>
            <person name="Zhou Y."/>
            <person name="Wang S."/>
        </authorList>
    </citation>
    <scope>NUCLEOTIDE SEQUENCE [LARGE SCALE GENOMIC DNA]</scope>
</reference>
<dbReference type="Proteomes" id="UP000019149">
    <property type="component" value="Unassembled WGS sequence"/>
</dbReference>
<evidence type="ECO:0000313" key="1">
    <source>
        <dbReference type="EMBL" id="CDS21333.1"/>
    </source>
</evidence>
<reference evidence="1" key="3">
    <citation type="submission" date="2014-06" db="EMBL/GenBank/DDBJ databases">
        <authorList>
            <person name="Aslett M."/>
        </authorList>
    </citation>
    <scope>NUCLEOTIDE SEQUENCE</scope>
</reference>
<reference evidence="5" key="4">
    <citation type="submission" date="2020-10" db="UniProtKB">
        <authorList>
            <consortium name="WormBaseParasite"/>
        </authorList>
    </citation>
    <scope>IDENTIFICATION</scope>
</reference>
<dbReference type="WBParaSite" id="EgrG_000173400">
    <property type="protein sequence ID" value="EgrG_000173400"/>
    <property type="gene ID" value="EgrG_000173400"/>
</dbReference>
<evidence type="ECO:0000313" key="5">
    <source>
        <dbReference type="WBParaSite" id="EgrG_000173400"/>
    </source>
</evidence>
<dbReference type="Proteomes" id="UP000492820">
    <property type="component" value="Unassembled WGS sequence"/>
</dbReference>
<dbReference type="EMBL" id="APAU02000195">
    <property type="protein sequence ID" value="EUB54976.1"/>
    <property type="molecule type" value="Genomic_DNA"/>
</dbReference>
<accession>U6JBE2</accession>
<evidence type="ECO:0000313" key="2">
    <source>
        <dbReference type="EMBL" id="EUB54976.1"/>
    </source>
</evidence>
<reference evidence="1 4" key="2">
    <citation type="journal article" date="2013" name="Nature">
        <title>The genomes of four tapeworm species reveal adaptations to parasitism.</title>
        <authorList>
            <person name="Tsai I.J."/>
            <person name="Zarowiecki M."/>
            <person name="Holroyd N."/>
            <person name="Garciarrubio A."/>
            <person name="Sanchez-Flores A."/>
            <person name="Brooks K.L."/>
            <person name="Tracey A."/>
            <person name="Bobes R.J."/>
            <person name="Fragoso G."/>
            <person name="Sciutto E."/>
            <person name="Aslett M."/>
            <person name="Beasley H."/>
            <person name="Bennett H.M."/>
            <person name="Cai J."/>
            <person name="Camicia F."/>
            <person name="Clark R."/>
            <person name="Cucher M."/>
            <person name="De Silva N."/>
            <person name="Day T.A."/>
            <person name="Deplazes P."/>
            <person name="Estrada K."/>
            <person name="Fernandez C."/>
            <person name="Holland P.W."/>
            <person name="Hou J."/>
            <person name="Hu S."/>
            <person name="Huckvale T."/>
            <person name="Hung S.S."/>
            <person name="Kamenetzky L."/>
            <person name="Keane J.A."/>
            <person name="Kiss F."/>
            <person name="Koziol U."/>
            <person name="Lambert O."/>
            <person name="Liu K."/>
            <person name="Luo X."/>
            <person name="Luo Y."/>
            <person name="Macchiaroli N."/>
            <person name="Nichol S."/>
            <person name="Paps J."/>
            <person name="Parkinson J."/>
            <person name="Pouchkina-Stantcheva N."/>
            <person name="Riddiford N."/>
            <person name="Rosenzvit M."/>
            <person name="Salinas G."/>
            <person name="Wasmuth J.D."/>
            <person name="Zamanian M."/>
            <person name="Zheng Y."/>
            <person name="Cai X."/>
            <person name="Soberon X."/>
            <person name="Olson P.D."/>
            <person name="Laclette J.P."/>
            <person name="Brehm K."/>
            <person name="Berriman M."/>
            <person name="Garciarrubio A."/>
            <person name="Bobes R.J."/>
            <person name="Fragoso G."/>
            <person name="Sanchez-Flores A."/>
            <person name="Estrada K."/>
            <person name="Cevallos M.A."/>
            <person name="Morett E."/>
            <person name="Gonzalez V."/>
            <person name="Portillo T."/>
            <person name="Ochoa-Leyva A."/>
            <person name="Jose M.V."/>
            <person name="Sciutto E."/>
            <person name="Landa A."/>
            <person name="Jimenez L."/>
            <person name="Valdes V."/>
            <person name="Carrero J.C."/>
            <person name="Larralde C."/>
            <person name="Morales-Montor J."/>
            <person name="Limon-Lason J."/>
            <person name="Soberon X."/>
            <person name="Laclette J.P."/>
        </authorList>
    </citation>
    <scope>NUCLEOTIDE SEQUENCE [LARGE SCALE GENOMIC DNA]</scope>
</reference>
<dbReference type="OrthoDB" id="6226640at2759"/>
<organism evidence="2 3">
    <name type="scientific">Echinococcus granulosus</name>
    <name type="common">Hydatid tapeworm</name>
    <dbReference type="NCBI Taxonomy" id="6210"/>
    <lineage>
        <taxon>Eukaryota</taxon>
        <taxon>Metazoa</taxon>
        <taxon>Spiralia</taxon>
        <taxon>Lophotrochozoa</taxon>
        <taxon>Platyhelminthes</taxon>
        <taxon>Cestoda</taxon>
        <taxon>Eucestoda</taxon>
        <taxon>Cyclophyllidea</taxon>
        <taxon>Taeniidae</taxon>
        <taxon>Echinococcus</taxon>
        <taxon>Echinococcus granulosus group</taxon>
    </lineage>
</organism>
<dbReference type="OMA" id="HFEYREA"/>
<dbReference type="GeneID" id="36345875"/>
<proteinExistence type="predicted"/>
<gene>
    <name evidence="2 5" type="ORF">EGR_10160</name>
    <name evidence="1" type="ORF">EgrG_000173400</name>
</gene>
<keyword evidence="3" id="KW-1185">Reference proteome</keyword>
<dbReference type="AlphaFoldDB" id="U6JBE2"/>
<dbReference type="CTD" id="36345875"/>
<evidence type="ECO:0000313" key="4">
    <source>
        <dbReference type="Proteomes" id="UP000492820"/>
    </source>
</evidence>